<evidence type="ECO:0000256" key="1">
    <source>
        <dbReference type="SAM" id="Phobius"/>
    </source>
</evidence>
<organism evidence="2 3">
    <name type="scientific">Lutibaculum baratangense AMV1</name>
    <dbReference type="NCBI Taxonomy" id="631454"/>
    <lineage>
        <taxon>Bacteria</taxon>
        <taxon>Pseudomonadati</taxon>
        <taxon>Pseudomonadota</taxon>
        <taxon>Alphaproteobacteria</taxon>
        <taxon>Hyphomicrobiales</taxon>
        <taxon>Tepidamorphaceae</taxon>
        <taxon>Lutibaculum</taxon>
    </lineage>
</organism>
<dbReference type="STRING" id="631454.N177_1424"/>
<name>V4RLA4_9HYPH</name>
<comment type="caution">
    <text evidence="2">The sequence shown here is derived from an EMBL/GenBank/DDBJ whole genome shotgun (WGS) entry which is preliminary data.</text>
</comment>
<dbReference type="RefSeq" id="WP_023431569.1">
    <property type="nucleotide sequence ID" value="NZ_AWXZ01000017.1"/>
</dbReference>
<reference evidence="2 3" key="1">
    <citation type="journal article" date="2014" name="Genome Announc.">
        <title>Draft Genome Sequence of Lutibaculum baratangense Strain AMV1T, Isolated from a Mud Volcano in Andamans, India.</title>
        <authorList>
            <person name="Singh A."/>
            <person name="Sreenivas A."/>
            <person name="Sathyanarayana Reddy G."/>
            <person name="Pinnaka A.K."/>
            <person name="Shivaji S."/>
        </authorList>
    </citation>
    <scope>NUCLEOTIDE SEQUENCE [LARGE SCALE GENOMIC DNA]</scope>
    <source>
        <strain evidence="2 3">AMV1</strain>
    </source>
</reference>
<keyword evidence="3" id="KW-1185">Reference proteome</keyword>
<accession>V4RLA4</accession>
<keyword evidence="1" id="KW-0812">Transmembrane</keyword>
<evidence type="ECO:0000313" key="2">
    <source>
        <dbReference type="EMBL" id="ESR26089.1"/>
    </source>
</evidence>
<keyword evidence="1" id="KW-1133">Transmembrane helix</keyword>
<dbReference type="InterPro" id="IPR016990">
    <property type="entry name" value="UCP032162_TM"/>
</dbReference>
<keyword evidence="1" id="KW-0472">Membrane</keyword>
<evidence type="ECO:0008006" key="4">
    <source>
        <dbReference type="Google" id="ProtNLM"/>
    </source>
</evidence>
<dbReference type="PIRSF" id="PIRSF032162">
    <property type="entry name" value="UCP032162_imp"/>
    <property type="match status" value="1"/>
</dbReference>
<protein>
    <recommendedName>
        <fullName evidence="4">Integral membrane protein</fullName>
    </recommendedName>
</protein>
<dbReference type="Pfam" id="PF10003">
    <property type="entry name" value="DUF2244"/>
    <property type="match status" value="1"/>
</dbReference>
<proteinExistence type="predicted"/>
<dbReference type="OrthoDB" id="9808190at2"/>
<dbReference type="eggNOG" id="COG5488">
    <property type="taxonomic scope" value="Bacteria"/>
</dbReference>
<feature type="transmembrane region" description="Helical" evidence="1">
    <location>
        <begin position="55"/>
        <end position="72"/>
    </location>
</feature>
<dbReference type="EMBL" id="AWXZ01000017">
    <property type="protein sequence ID" value="ESR26089.1"/>
    <property type="molecule type" value="Genomic_DNA"/>
</dbReference>
<sequence>MASDNDDPAPPDQLIFNAVITPHRSLSPRGFLLLMGTIGLAGFGTGLVFFAMGAWPVMGFMGLDIALVYWAFRANYRAARARETVILTGRQIIVRRASHSGARAEWTFNPYWTKLDIRRDAEGEVEAVAFVSRGRSVRVAEWLSPKERDSFARALQAALSEARSGATP</sequence>
<evidence type="ECO:0000313" key="3">
    <source>
        <dbReference type="Proteomes" id="UP000017819"/>
    </source>
</evidence>
<dbReference type="AlphaFoldDB" id="V4RLA4"/>
<feature type="transmembrane region" description="Helical" evidence="1">
    <location>
        <begin position="31"/>
        <end position="49"/>
    </location>
</feature>
<gene>
    <name evidence="2" type="ORF">N177_1424</name>
</gene>
<dbReference type="Proteomes" id="UP000017819">
    <property type="component" value="Unassembled WGS sequence"/>
</dbReference>
<dbReference type="InterPro" id="IPR019253">
    <property type="entry name" value="DUF2244_TM"/>
</dbReference>